<evidence type="ECO:0000259" key="1">
    <source>
        <dbReference type="Pfam" id="PF21832"/>
    </source>
</evidence>
<protein>
    <recommendedName>
        <fullName evidence="1">DUF6892 domain-containing protein</fullName>
    </recommendedName>
</protein>
<dbReference type="EMBL" id="VDLY02000007">
    <property type="protein sequence ID" value="KAB8165817.1"/>
    <property type="molecule type" value="Genomic_DNA"/>
</dbReference>
<gene>
    <name evidence="2" type="ORF">FH607_012905</name>
</gene>
<organism evidence="2 3">
    <name type="scientific">Streptomyces mimosae</name>
    <dbReference type="NCBI Taxonomy" id="2586635"/>
    <lineage>
        <taxon>Bacteria</taxon>
        <taxon>Bacillati</taxon>
        <taxon>Actinomycetota</taxon>
        <taxon>Actinomycetes</taxon>
        <taxon>Kitasatosporales</taxon>
        <taxon>Streptomycetaceae</taxon>
        <taxon>Streptomyces</taxon>
    </lineage>
</organism>
<accession>A0A5N6AAG5</accession>
<dbReference type="Pfam" id="PF21832">
    <property type="entry name" value="DUF6892"/>
    <property type="match status" value="1"/>
</dbReference>
<feature type="domain" description="DUF6892" evidence="1">
    <location>
        <begin position="2"/>
        <end position="126"/>
    </location>
</feature>
<dbReference type="RefSeq" id="WP_139667881.1">
    <property type="nucleotide sequence ID" value="NZ_VDLY02000007.1"/>
</dbReference>
<dbReference type="AlphaFoldDB" id="A0A5N6AAG5"/>
<reference evidence="2" key="1">
    <citation type="submission" date="2019-10" db="EMBL/GenBank/DDBJ databases">
        <title>Nonomuraea sp. nov., isolated from Phyllanthus amarus.</title>
        <authorList>
            <person name="Klykleung N."/>
            <person name="Tanasupawat S."/>
        </authorList>
    </citation>
    <scope>NUCLEOTIDE SEQUENCE [LARGE SCALE GENOMIC DNA]</scope>
    <source>
        <strain evidence="2">3MP-10</strain>
    </source>
</reference>
<proteinExistence type="predicted"/>
<dbReference type="InterPro" id="IPR054187">
    <property type="entry name" value="DUF6892"/>
</dbReference>
<keyword evidence="3" id="KW-1185">Reference proteome</keyword>
<comment type="caution">
    <text evidence="2">The sequence shown here is derived from an EMBL/GenBank/DDBJ whole genome shotgun (WGS) entry which is preliminary data.</text>
</comment>
<dbReference type="Proteomes" id="UP000314251">
    <property type="component" value="Unassembled WGS sequence"/>
</dbReference>
<name>A0A5N6AAG5_9ACTN</name>
<sequence length="380" mass="41030">MRFTDLNAKLLVLDQLCHNLGLLPPYRGPSLPYEDYDPEAINEAALAYYRELPIPDELAARVRHLLMDGGLSIQQDVAPFWDGEDDLFDVRDWGEIARLPGLETVTATGPLPPEDRRLLRARGVVVEDDAFRVSVSVGRVHTVAGLAVRVSAARDQRELVERLLARLAELPAEELTAGRELRYGGARFRLVPVGERAGARWALSTPNVTLRAAGEERWEDRLGTALRLVRARERCLSLALLPDELPGPAPDSTETVRVEPGAERAAAVVLERRAPGPGDSGWLLRLPHAGDQPGHAASRGADRLPEAAWPTCPVAELWRTRPGALTMLALPVGFRVALDVDDVVAVTAPDGSARAGAHLPLREGGLLPAVASGGASSSRL</sequence>
<dbReference type="OrthoDB" id="8606752at2"/>
<evidence type="ECO:0000313" key="2">
    <source>
        <dbReference type="EMBL" id="KAB8165817.1"/>
    </source>
</evidence>
<evidence type="ECO:0000313" key="3">
    <source>
        <dbReference type="Proteomes" id="UP000314251"/>
    </source>
</evidence>